<dbReference type="Pfam" id="PF00069">
    <property type="entry name" value="Pkinase"/>
    <property type="match status" value="1"/>
</dbReference>
<keyword evidence="6" id="KW-0067">ATP-binding</keyword>
<keyword evidence="2" id="KW-0723">Serine/threonine-protein kinase</keyword>
<evidence type="ECO:0000313" key="10">
    <source>
        <dbReference type="EMBL" id="GFP99360.1"/>
    </source>
</evidence>
<dbReference type="EC" id="2.7.11.1" evidence="1"/>
<dbReference type="Gene3D" id="3.30.200.20">
    <property type="entry name" value="Phosphorylase Kinase, domain 1"/>
    <property type="match status" value="1"/>
</dbReference>
<dbReference type="OrthoDB" id="4062651at2759"/>
<gene>
    <name evidence="10" type="ORF">PHJA_002080100</name>
</gene>
<keyword evidence="5 10" id="KW-0418">Kinase</keyword>
<evidence type="ECO:0000256" key="5">
    <source>
        <dbReference type="ARBA" id="ARBA00022777"/>
    </source>
</evidence>
<dbReference type="InterPro" id="IPR050588">
    <property type="entry name" value="WNK_Ser-Thr_kinase"/>
</dbReference>
<evidence type="ECO:0000256" key="7">
    <source>
        <dbReference type="ARBA" id="ARBA00047899"/>
    </source>
</evidence>
<accession>A0A830CI16</accession>
<evidence type="ECO:0000256" key="4">
    <source>
        <dbReference type="ARBA" id="ARBA00022741"/>
    </source>
</evidence>
<evidence type="ECO:0000256" key="6">
    <source>
        <dbReference type="ARBA" id="ARBA00022840"/>
    </source>
</evidence>
<comment type="catalytic activity">
    <reaction evidence="7">
        <text>L-threonyl-[protein] + ATP = O-phospho-L-threonyl-[protein] + ADP + H(+)</text>
        <dbReference type="Rhea" id="RHEA:46608"/>
        <dbReference type="Rhea" id="RHEA-COMP:11060"/>
        <dbReference type="Rhea" id="RHEA-COMP:11605"/>
        <dbReference type="ChEBI" id="CHEBI:15378"/>
        <dbReference type="ChEBI" id="CHEBI:30013"/>
        <dbReference type="ChEBI" id="CHEBI:30616"/>
        <dbReference type="ChEBI" id="CHEBI:61977"/>
        <dbReference type="ChEBI" id="CHEBI:456216"/>
        <dbReference type="EC" id="2.7.11.1"/>
    </reaction>
</comment>
<dbReference type="FunFam" id="3.30.200.20:FF:000075">
    <property type="entry name" value="Probable serine/threonine-protein kinase WNK1"/>
    <property type="match status" value="1"/>
</dbReference>
<keyword evidence="4" id="KW-0547">Nucleotide-binding</keyword>
<sequence>MRVLGFPDSRDGCDQEEVDYVEKCHSSRHVRYTEVLGRVAFKTLYKAFDQVDGIEVAWNRIKIDDTLRSPEDLEKLYSEVHLLRQLKHDNIIKFYDSWIDQKKKTMIAELSTSGSLSQNLKRDNIFVNRNHGEVKIGDLGLATIMQKPTAKSGIGTPEFMAPELYEGEYNKLGVKPASLVKVASSEVKEFIEKCLAPASERLSAKELLNHLFLQYEHSNEAPRKDSENEMRYELDAIEKLYEHWLNVAAETCRHSRPPVAPPSFGMEIAKL</sequence>
<feature type="domain" description="Protein kinase" evidence="9">
    <location>
        <begin position="1"/>
        <end position="213"/>
    </location>
</feature>
<evidence type="ECO:0000256" key="8">
    <source>
        <dbReference type="ARBA" id="ARBA00048679"/>
    </source>
</evidence>
<dbReference type="Gene3D" id="1.10.510.10">
    <property type="entry name" value="Transferase(Phosphotransferase) domain 1"/>
    <property type="match status" value="1"/>
</dbReference>
<dbReference type="GO" id="GO:0005524">
    <property type="term" value="F:ATP binding"/>
    <property type="evidence" value="ECO:0007669"/>
    <property type="project" value="UniProtKB-KW"/>
</dbReference>
<evidence type="ECO:0000313" key="11">
    <source>
        <dbReference type="Proteomes" id="UP000653305"/>
    </source>
</evidence>
<proteinExistence type="predicted"/>
<evidence type="ECO:0000256" key="3">
    <source>
        <dbReference type="ARBA" id="ARBA00022679"/>
    </source>
</evidence>
<dbReference type="Proteomes" id="UP000653305">
    <property type="component" value="Unassembled WGS sequence"/>
</dbReference>
<dbReference type="SUPFAM" id="SSF56112">
    <property type="entry name" value="Protein kinase-like (PK-like)"/>
    <property type="match status" value="1"/>
</dbReference>
<keyword evidence="11" id="KW-1185">Reference proteome</keyword>
<organism evidence="10 11">
    <name type="scientific">Phtheirospermum japonicum</name>
    <dbReference type="NCBI Taxonomy" id="374723"/>
    <lineage>
        <taxon>Eukaryota</taxon>
        <taxon>Viridiplantae</taxon>
        <taxon>Streptophyta</taxon>
        <taxon>Embryophyta</taxon>
        <taxon>Tracheophyta</taxon>
        <taxon>Spermatophyta</taxon>
        <taxon>Magnoliopsida</taxon>
        <taxon>eudicotyledons</taxon>
        <taxon>Gunneridae</taxon>
        <taxon>Pentapetalae</taxon>
        <taxon>asterids</taxon>
        <taxon>lamiids</taxon>
        <taxon>Lamiales</taxon>
        <taxon>Orobanchaceae</taxon>
        <taxon>Orobanchaceae incertae sedis</taxon>
        <taxon>Phtheirospermum</taxon>
    </lineage>
</organism>
<dbReference type="GO" id="GO:0004674">
    <property type="term" value="F:protein serine/threonine kinase activity"/>
    <property type="evidence" value="ECO:0007669"/>
    <property type="project" value="UniProtKB-KW"/>
</dbReference>
<evidence type="ECO:0000256" key="1">
    <source>
        <dbReference type="ARBA" id="ARBA00012513"/>
    </source>
</evidence>
<comment type="caution">
    <text evidence="10">The sequence shown here is derived from an EMBL/GenBank/DDBJ whole genome shotgun (WGS) entry which is preliminary data.</text>
</comment>
<evidence type="ECO:0000259" key="9">
    <source>
        <dbReference type="PROSITE" id="PS50011"/>
    </source>
</evidence>
<keyword evidence="3" id="KW-0808">Transferase</keyword>
<dbReference type="InterPro" id="IPR000719">
    <property type="entry name" value="Prot_kinase_dom"/>
</dbReference>
<name>A0A830CI16_9LAMI</name>
<dbReference type="PROSITE" id="PS50011">
    <property type="entry name" value="PROTEIN_KINASE_DOM"/>
    <property type="match status" value="1"/>
</dbReference>
<comment type="catalytic activity">
    <reaction evidence="8">
        <text>L-seryl-[protein] + ATP = O-phospho-L-seryl-[protein] + ADP + H(+)</text>
        <dbReference type="Rhea" id="RHEA:17989"/>
        <dbReference type="Rhea" id="RHEA-COMP:9863"/>
        <dbReference type="Rhea" id="RHEA-COMP:11604"/>
        <dbReference type="ChEBI" id="CHEBI:15378"/>
        <dbReference type="ChEBI" id="CHEBI:29999"/>
        <dbReference type="ChEBI" id="CHEBI:30616"/>
        <dbReference type="ChEBI" id="CHEBI:83421"/>
        <dbReference type="ChEBI" id="CHEBI:456216"/>
        <dbReference type="EC" id="2.7.11.1"/>
    </reaction>
</comment>
<dbReference type="PANTHER" id="PTHR13902">
    <property type="entry name" value="SERINE/THREONINE-PROTEIN KINASE WNK WITH NO LYSINE -RELATED"/>
    <property type="match status" value="1"/>
</dbReference>
<protein>
    <recommendedName>
        <fullName evidence="1">non-specific serine/threonine protein kinase</fullName>
        <ecNumber evidence="1">2.7.11.1</ecNumber>
    </recommendedName>
</protein>
<dbReference type="InterPro" id="IPR011009">
    <property type="entry name" value="Kinase-like_dom_sf"/>
</dbReference>
<reference evidence="10" key="1">
    <citation type="submission" date="2020-07" db="EMBL/GenBank/DDBJ databases">
        <title>Ethylene signaling mediates host invasion by parasitic plants.</title>
        <authorList>
            <person name="Yoshida S."/>
        </authorList>
    </citation>
    <scope>NUCLEOTIDE SEQUENCE</scope>
    <source>
        <strain evidence="10">Okayama</strain>
    </source>
</reference>
<evidence type="ECO:0000256" key="2">
    <source>
        <dbReference type="ARBA" id="ARBA00022527"/>
    </source>
</evidence>
<dbReference type="AlphaFoldDB" id="A0A830CI16"/>
<dbReference type="EMBL" id="BMAC01000571">
    <property type="protein sequence ID" value="GFP99360.1"/>
    <property type="molecule type" value="Genomic_DNA"/>
</dbReference>